<dbReference type="Pfam" id="PF00990">
    <property type="entry name" value="GGDEF"/>
    <property type="match status" value="1"/>
</dbReference>
<accession>A0A370NLG9</accession>
<reference evidence="3" key="1">
    <citation type="submission" date="2018-06" db="EMBL/GenBank/DDBJ databases">
        <authorList>
            <person name="Feng T."/>
            <person name="Jeon C.O."/>
        </authorList>
    </citation>
    <scope>NUCLEOTIDE SEQUENCE [LARGE SCALE GENOMIC DNA]</scope>
    <source>
        <strain evidence="3">S23</strain>
    </source>
</reference>
<dbReference type="SUPFAM" id="SSF55073">
    <property type="entry name" value="Nucleotide cyclase"/>
    <property type="match status" value="1"/>
</dbReference>
<sequence>MQFFASNDASAGATATRIADRLPNRRELRDRLERMLAKRAKGHGSALAVMYLDLDGFKPVNDKFGHYAGDEVLVSAANRLAKMLQRGELAARLGGDEFAVVVEDASPAACSELARQIIHQISEPYLLSTGGTVRIGISIGIALAADGDSFERLIKRSDTALYSAKAAGKGAFRFFGGMAESGPAMPEATSSSSGTCQ</sequence>
<dbReference type="Gene3D" id="3.30.70.270">
    <property type="match status" value="1"/>
</dbReference>
<keyword evidence="3" id="KW-1185">Reference proteome</keyword>
<name>A0A370NLG9_9BURK</name>
<dbReference type="PANTHER" id="PTHR44757">
    <property type="entry name" value="DIGUANYLATE CYCLASE DGCP"/>
    <property type="match status" value="1"/>
</dbReference>
<dbReference type="PROSITE" id="PS50887">
    <property type="entry name" value="GGDEF"/>
    <property type="match status" value="1"/>
</dbReference>
<dbReference type="PANTHER" id="PTHR44757:SF2">
    <property type="entry name" value="BIOFILM ARCHITECTURE MAINTENANCE PROTEIN MBAA"/>
    <property type="match status" value="1"/>
</dbReference>
<proteinExistence type="predicted"/>
<organism evidence="2 3">
    <name type="scientific">Cupriavidus lacunae</name>
    <dbReference type="NCBI Taxonomy" id="2666307"/>
    <lineage>
        <taxon>Bacteria</taxon>
        <taxon>Pseudomonadati</taxon>
        <taxon>Pseudomonadota</taxon>
        <taxon>Betaproteobacteria</taxon>
        <taxon>Burkholderiales</taxon>
        <taxon>Burkholderiaceae</taxon>
        <taxon>Cupriavidus</taxon>
    </lineage>
</organism>
<dbReference type="InterPro" id="IPR000160">
    <property type="entry name" value="GGDEF_dom"/>
</dbReference>
<evidence type="ECO:0000313" key="3">
    <source>
        <dbReference type="Proteomes" id="UP000255165"/>
    </source>
</evidence>
<dbReference type="SMART" id="SM00267">
    <property type="entry name" value="GGDEF"/>
    <property type="match status" value="1"/>
</dbReference>
<evidence type="ECO:0000259" key="1">
    <source>
        <dbReference type="PROSITE" id="PS50887"/>
    </source>
</evidence>
<comment type="caution">
    <text evidence="2">The sequence shown here is derived from an EMBL/GenBank/DDBJ whole genome shotgun (WGS) entry which is preliminary data.</text>
</comment>
<feature type="domain" description="GGDEF" evidence="1">
    <location>
        <begin position="45"/>
        <end position="177"/>
    </location>
</feature>
<dbReference type="InterPro" id="IPR029787">
    <property type="entry name" value="Nucleotide_cyclase"/>
</dbReference>
<dbReference type="InterPro" id="IPR052155">
    <property type="entry name" value="Biofilm_reg_signaling"/>
</dbReference>
<evidence type="ECO:0000313" key="2">
    <source>
        <dbReference type="EMBL" id="RDK06445.1"/>
    </source>
</evidence>
<protein>
    <recommendedName>
        <fullName evidence="1">GGDEF domain-containing protein</fullName>
    </recommendedName>
</protein>
<dbReference type="InterPro" id="IPR043128">
    <property type="entry name" value="Rev_trsase/Diguanyl_cyclase"/>
</dbReference>
<dbReference type="CDD" id="cd01949">
    <property type="entry name" value="GGDEF"/>
    <property type="match status" value="1"/>
</dbReference>
<dbReference type="NCBIfam" id="TIGR00254">
    <property type="entry name" value="GGDEF"/>
    <property type="match status" value="1"/>
</dbReference>
<dbReference type="EMBL" id="QKWJ01000062">
    <property type="protein sequence ID" value="RDK06445.1"/>
    <property type="molecule type" value="Genomic_DNA"/>
</dbReference>
<dbReference type="Proteomes" id="UP000255165">
    <property type="component" value="Unassembled WGS sequence"/>
</dbReference>
<gene>
    <name evidence="2" type="ORF">DN412_31140</name>
</gene>
<dbReference type="AlphaFoldDB" id="A0A370NLG9"/>